<dbReference type="Gene3D" id="1.10.10.10">
    <property type="entry name" value="Winged helix-like DNA-binding domain superfamily/Winged helix DNA-binding domain"/>
    <property type="match status" value="1"/>
</dbReference>
<dbReference type="PANTHER" id="PTHR43252:SF7">
    <property type="entry name" value="TRANSCRIPTIONAL REGULATOR YQJI"/>
    <property type="match status" value="1"/>
</dbReference>
<evidence type="ECO:0000313" key="2">
    <source>
        <dbReference type="EMBL" id="MFD2043019.1"/>
    </source>
</evidence>
<dbReference type="InterPro" id="IPR036388">
    <property type="entry name" value="WH-like_DNA-bd_sf"/>
</dbReference>
<feature type="domain" description="Transcription regulator PadR N-terminal" evidence="1">
    <location>
        <begin position="54"/>
        <end position="121"/>
    </location>
</feature>
<dbReference type="Proteomes" id="UP001597383">
    <property type="component" value="Unassembled WGS sequence"/>
</dbReference>
<accession>A0ABW4VV27</accession>
<dbReference type="InterPro" id="IPR005149">
    <property type="entry name" value="Tscrpt_reg_PadR_N"/>
</dbReference>
<dbReference type="RefSeq" id="WP_377554807.1">
    <property type="nucleotide sequence ID" value="NZ_JBHUHQ010000002.1"/>
</dbReference>
<dbReference type="SUPFAM" id="SSF46785">
    <property type="entry name" value="Winged helix' DNA-binding domain"/>
    <property type="match status" value="1"/>
</dbReference>
<reference evidence="3" key="1">
    <citation type="journal article" date="2019" name="Int. J. Syst. Evol. Microbiol.">
        <title>The Global Catalogue of Microorganisms (GCM) 10K type strain sequencing project: providing services to taxonomists for standard genome sequencing and annotation.</title>
        <authorList>
            <consortium name="The Broad Institute Genomics Platform"/>
            <consortium name="The Broad Institute Genome Sequencing Center for Infectious Disease"/>
            <person name="Wu L."/>
            <person name="Ma J."/>
        </authorList>
    </citation>
    <scope>NUCLEOTIDE SEQUENCE [LARGE SCALE GENOMIC DNA]</scope>
    <source>
        <strain evidence="3">R28</strain>
    </source>
</reference>
<gene>
    <name evidence="2" type="ORF">ACFSJF_01680</name>
</gene>
<protein>
    <submittedName>
        <fullName evidence="2">PadR family transcriptional regulator</fullName>
    </submittedName>
</protein>
<evidence type="ECO:0000259" key="1">
    <source>
        <dbReference type="Pfam" id="PF03551"/>
    </source>
</evidence>
<proteinExistence type="predicted"/>
<dbReference type="EMBL" id="JBHUHQ010000002">
    <property type="protein sequence ID" value="MFD2043019.1"/>
    <property type="molecule type" value="Genomic_DNA"/>
</dbReference>
<name>A0ABW4VV27_9BACI</name>
<organism evidence="2 3">
    <name type="scientific">Ornithinibacillus salinisoli</name>
    <dbReference type="NCBI Taxonomy" id="1848459"/>
    <lineage>
        <taxon>Bacteria</taxon>
        <taxon>Bacillati</taxon>
        <taxon>Bacillota</taxon>
        <taxon>Bacilli</taxon>
        <taxon>Bacillales</taxon>
        <taxon>Bacillaceae</taxon>
        <taxon>Ornithinibacillus</taxon>
    </lineage>
</organism>
<sequence>MGDSFIKLKDSMKETVFKDLSFSDERKNAVKEVIRNKHSLHQLHFWKEETLITVLESIRNGEKHGFDISTYLFHKSELSFQNKEGQLYTLLHLLENKEVLTSKWIEGKKYYSLTKKGKKLLVASKQGRMKQHTPLQSLLEEASL</sequence>
<dbReference type="Pfam" id="PF03551">
    <property type="entry name" value="PadR"/>
    <property type="match status" value="1"/>
</dbReference>
<dbReference type="PANTHER" id="PTHR43252">
    <property type="entry name" value="TRANSCRIPTIONAL REGULATOR YQJI"/>
    <property type="match status" value="1"/>
</dbReference>
<comment type="caution">
    <text evidence="2">The sequence shown here is derived from an EMBL/GenBank/DDBJ whole genome shotgun (WGS) entry which is preliminary data.</text>
</comment>
<evidence type="ECO:0000313" key="3">
    <source>
        <dbReference type="Proteomes" id="UP001597383"/>
    </source>
</evidence>
<dbReference type="NCBIfam" id="NF006931">
    <property type="entry name" value="PRK09416.1"/>
    <property type="match status" value="1"/>
</dbReference>
<dbReference type="InterPro" id="IPR036390">
    <property type="entry name" value="WH_DNA-bd_sf"/>
</dbReference>
<keyword evidence="3" id="KW-1185">Reference proteome</keyword>